<dbReference type="PROSITE" id="PS01056">
    <property type="entry name" value="DNA_LIGASE_N2"/>
    <property type="match status" value="1"/>
</dbReference>
<dbReference type="GO" id="GO:0006281">
    <property type="term" value="P:DNA repair"/>
    <property type="evidence" value="ECO:0007669"/>
    <property type="project" value="UniProtKB-KW"/>
</dbReference>
<keyword evidence="7 15" id="KW-0227">DNA damage</keyword>
<dbReference type="CDD" id="cd17748">
    <property type="entry name" value="BRCT_DNA_ligase_like"/>
    <property type="match status" value="1"/>
</dbReference>
<dbReference type="EC" id="6.5.1.2" evidence="2 15"/>
<evidence type="ECO:0000256" key="1">
    <source>
        <dbReference type="ARBA" id="ARBA00004067"/>
    </source>
</evidence>
<evidence type="ECO:0000256" key="15">
    <source>
        <dbReference type="HAMAP-Rule" id="MF_01588"/>
    </source>
</evidence>
<evidence type="ECO:0000256" key="4">
    <source>
        <dbReference type="ARBA" id="ARBA00022598"/>
    </source>
</evidence>
<evidence type="ECO:0000256" key="13">
    <source>
        <dbReference type="ARBA" id="ARBA00034005"/>
    </source>
</evidence>
<dbReference type="InterPro" id="IPR003583">
    <property type="entry name" value="Hlx-hairpin-Hlx_DNA-bd_motif"/>
</dbReference>
<dbReference type="AlphaFoldDB" id="A0A1M5Z0I2"/>
<dbReference type="SUPFAM" id="SSF52113">
    <property type="entry name" value="BRCT domain"/>
    <property type="match status" value="1"/>
</dbReference>
<comment type="caution">
    <text evidence="15">Lacks conserved residue(s) required for the propagation of feature annotation.</text>
</comment>
<feature type="binding site" evidence="15">
    <location>
        <position position="460"/>
    </location>
    <ligand>
        <name>Zn(2+)</name>
        <dbReference type="ChEBI" id="CHEBI:29105"/>
    </ligand>
</feature>
<protein>
    <recommendedName>
        <fullName evidence="3 15">DNA ligase</fullName>
        <ecNumber evidence="2 15">6.5.1.2</ecNumber>
    </recommendedName>
    <alternativeName>
        <fullName evidence="15">Polydeoxyribonucleotide synthase [NAD(+)]</fullName>
    </alternativeName>
</protein>
<dbReference type="InterPro" id="IPR004150">
    <property type="entry name" value="NAD_DNA_ligase_OB"/>
</dbReference>
<dbReference type="Gene3D" id="3.40.50.10190">
    <property type="entry name" value="BRCT domain"/>
    <property type="match status" value="1"/>
</dbReference>
<evidence type="ECO:0000256" key="14">
    <source>
        <dbReference type="ARBA" id="ARBA00060881"/>
    </source>
</evidence>
<keyword evidence="4 15" id="KW-0436">Ligase</keyword>
<keyword evidence="8 15" id="KW-0862">Zinc</keyword>
<evidence type="ECO:0000256" key="8">
    <source>
        <dbReference type="ARBA" id="ARBA00022833"/>
    </source>
</evidence>
<accession>A0A1M5Z0I2</accession>
<dbReference type="InterPro" id="IPR041663">
    <property type="entry name" value="DisA/LigA_HHH"/>
</dbReference>
<dbReference type="Gene3D" id="1.10.287.610">
    <property type="entry name" value="Helix hairpin bin"/>
    <property type="match status" value="1"/>
</dbReference>
<dbReference type="GO" id="GO:0005829">
    <property type="term" value="C:cytosol"/>
    <property type="evidence" value="ECO:0007669"/>
    <property type="project" value="TreeGrafter"/>
</dbReference>
<dbReference type="GO" id="GO:0003677">
    <property type="term" value="F:DNA binding"/>
    <property type="evidence" value="ECO:0007669"/>
    <property type="project" value="InterPro"/>
</dbReference>
<evidence type="ECO:0000256" key="7">
    <source>
        <dbReference type="ARBA" id="ARBA00022763"/>
    </source>
</evidence>
<dbReference type="Pfam" id="PF12826">
    <property type="entry name" value="HHH_2"/>
    <property type="match status" value="1"/>
</dbReference>
<dbReference type="PROSITE" id="PS50172">
    <property type="entry name" value="BRCT"/>
    <property type="match status" value="1"/>
</dbReference>
<dbReference type="FunFam" id="1.10.150.20:FF:000007">
    <property type="entry name" value="DNA ligase"/>
    <property type="match status" value="1"/>
</dbReference>
<dbReference type="GO" id="GO:0046872">
    <property type="term" value="F:metal ion binding"/>
    <property type="evidence" value="ECO:0007669"/>
    <property type="project" value="UniProtKB-KW"/>
</dbReference>
<evidence type="ECO:0000256" key="11">
    <source>
        <dbReference type="ARBA" id="ARBA00023204"/>
    </source>
</evidence>
<evidence type="ECO:0000256" key="5">
    <source>
        <dbReference type="ARBA" id="ARBA00022705"/>
    </source>
</evidence>
<feature type="active site" description="N6-AMP-lysine intermediate" evidence="15">
    <location>
        <position position="128"/>
    </location>
</feature>
<gene>
    <name evidence="15" type="primary">ligA</name>
    <name evidence="18" type="ORF">SAMN04488135_111152</name>
</gene>
<dbReference type="HAMAP" id="MF_01588">
    <property type="entry name" value="DNA_ligase_A"/>
    <property type="match status" value="1"/>
</dbReference>
<dbReference type="Pfam" id="PF14520">
    <property type="entry name" value="HHH_5"/>
    <property type="match status" value="1"/>
</dbReference>
<name>A0A1M5Z0I2_9BURK</name>
<dbReference type="PANTHER" id="PTHR23389:SF9">
    <property type="entry name" value="DNA LIGASE"/>
    <property type="match status" value="1"/>
</dbReference>
<dbReference type="EMBL" id="FQXE01000011">
    <property type="protein sequence ID" value="SHI17766.1"/>
    <property type="molecule type" value="Genomic_DNA"/>
</dbReference>
<dbReference type="SUPFAM" id="SSF56091">
    <property type="entry name" value="DNA ligase/mRNA capping enzyme, catalytic domain"/>
    <property type="match status" value="1"/>
</dbReference>
<dbReference type="SMART" id="SM00278">
    <property type="entry name" value="HhH1"/>
    <property type="match status" value="4"/>
</dbReference>
<dbReference type="InterPro" id="IPR013840">
    <property type="entry name" value="DNAligase_N"/>
</dbReference>
<dbReference type="InterPro" id="IPR004149">
    <property type="entry name" value="Znf_DNAligase_C4"/>
</dbReference>
<dbReference type="OrthoDB" id="9759736at2"/>
<dbReference type="FunFam" id="1.10.287.610:FF:000002">
    <property type="entry name" value="DNA ligase"/>
    <property type="match status" value="1"/>
</dbReference>
<dbReference type="InterPro" id="IPR036420">
    <property type="entry name" value="BRCT_dom_sf"/>
</dbReference>
<feature type="binding site" evidence="15">
    <location>
        <position position="149"/>
    </location>
    <ligand>
        <name>NAD(+)</name>
        <dbReference type="ChEBI" id="CHEBI:57540"/>
    </ligand>
</feature>
<feature type="binding site" evidence="15">
    <location>
        <position position="436"/>
    </location>
    <ligand>
        <name>Zn(2+)</name>
        <dbReference type="ChEBI" id="CHEBI:29105"/>
    </ligand>
</feature>
<feature type="binding site" evidence="15">
    <location>
        <position position="318"/>
    </location>
    <ligand>
        <name>NAD(+)</name>
        <dbReference type="ChEBI" id="CHEBI:57540"/>
    </ligand>
</feature>
<dbReference type="GO" id="GO:0003911">
    <property type="term" value="F:DNA ligase (NAD+) activity"/>
    <property type="evidence" value="ECO:0007669"/>
    <property type="project" value="UniProtKB-UniRule"/>
</dbReference>
<feature type="domain" description="BRCT" evidence="17">
    <location>
        <begin position="624"/>
        <end position="697"/>
    </location>
</feature>
<evidence type="ECO:0000259" key="17">
    <source>
        <dbReference type="PROSITE" id="PS50172"/>
    </source>
</evidence>
<dbReference type="SUPFAM" id="SSF47781">
    <property type="entry name" value="RuvA domain 2-like"/>
    <property type="match status" value="1"/>
</dbReference>
<keyword evidence="19" id="KW-1185">Reference proteome</keyword>
<proteinExistence type="inferred from homology"/>
<dbReference type="Gene3D" id="2.40.50.140">
    <property type="entry name" value="Nucleic acid-binding proteins"/>
    <property type="match status" value="1"/>
</dbReference>
<feature type="binding site" evidence="15">
    <location>
        <position position="185"/>
    </location>
    <ligand>
        <name>NAD(+)</name>
        <dbReference type="ChEBI" id="CHEBI:57540"/>
    </ligand>
</feature>
<keyword evidence="5 15" id="KW-0235">DNA replication</keyword>
<evidence type="ECO:0000256" key="2">
    <source>
        <dbReference type="ARBA" id="ARBA00012722"/>
    </source>
</evidence>
<dbReference type="PIRSF" id="PIRSF001604">
    <property type="entry name" value="LigA"/>
    <property type="match status" value="1"/>
</dbReference>
<dbReference type="CDD" id="cd00114">
    <property type="entry name" value="LIGANc"/>
    <property type="match status" value="1"/>
</dbReference>
<keyword evidence="12 15" id="KW-0464">Manganese</keyword>
<dbReference type="Gene3D" id="1.10.150.20">
    <property type="entry name" value="5' to 3' exonuclease, C-terminal subdomain"/>
    <property type="match status" value="2"/>
</dbReference>
<dbReference type="SMART" id="SM00532">
    <property type="entry name" value="LIGANc"/>
    <property type="match status" value="1"/>
</dbReference>
<dbReference type="FunFam" id="2.40.50.140:FF:000012">
    <property type="entry name" value="DNA ligase"/>
    <property type="match status" value="1"/>
</dbReference>
<dbReference type="InterPro" id="IPR012340">
    <property type="entry name" value="NA-bd_OB-fold"/>
</dbReference>
<evidence type="ECO:0000256" key="12">
    <source>
        <dbReference type="ARBA" id="ARBA00023211"/>
    </source>
</evidence>
<dbReference type="InterPro" id="IPR013839">
    <property type="entry name" value="DNAligase_adenylation"/>
</dbReference>
<keyword evidence="11 15" id="KW-0234">DNA repair</keyword>
<dbReference type="RefSeq" id="WP_073106043.1">
    <property type="nucleotide sequence ID" value="NZ_FQXE01000011.1"/>
</dbReference>
<dbReference type="InterPro" id="IPR033136">
    <property type="entry name" value="DNA_ligase_CS"/>
</dbReference>
<feature type="binding site" evidence="15">
    <location>
        <position position="126"/>
    </location>
    <ligand>
        <name>NAD(+)</name>
        <dbReference type="ChEBI" id="CHEBI:57540"/>
    </ligand>
</feature>
<dbReference type="Pfam" id="PF03120">
    <property type="entry name" value="OB_DNA_ligase"/>
    <property type="match status" value="1"/>
</dbReference>
<dbReference type="InterPro" id="IPR001357">
    <property type="entry name" value="BRCT_dom"/>
</dbReference>
<evidence type="ECO:0000256" key="16">
    <source>
        <dbReference type="RuleBase" id="RU000618"/>
    </source>
</evidence>
<dbReference type="InterPro" id="IPR001679">
    <property type="entry name" value="DNA_ligase"/>
</dbReference>
<dbReference type="InterPro" id="IPR018239">
    <property type="entry name" value="DNA_ligase_AS"/>
</dbReference>
<comment type="similarity">
    <text evidence="14 15">Belongs to the NAD-dependent DNA ligase family. LigA subfamily.</text>
</comment>
<evidence type="ECO:0000256" key="3">
    <source>
        <dbReference type="ARBA" id="ARBA00013308"/>
    </source>
</evidence>
<dbReference type="PANTHER" id="PTHR23389">
    <property type="entry name" value="CHROMOSOME TRANSMISSION FIDELITY FACTOR 18"/>
    <property type="match status" value="1"/>
</dbReference>
<evidence type="ECO:0000256" key="9">
    <source>
        <dbReference type="ARBA" id="ARBA00022842"/>
    </source>
</evidence>
<dbReference type="Gene3D" id="3.30.470.30">
    <property type="entry name" value="DNA ligase/mRNA capping enzyme"/>
    <property type="match status" value="1"/>
</dbReference>
<evidence type="ECO:0000313" key="18">
    <source>
        <dbReference type="EMBL" id="SHI17766.1"/>
    </source>
</evidence>
<dbReference type="NCBIfam" id="NF005932">
    <property type="entry name" value="PRK07956.1"/>
    <property type="match status" value="1"/>
</dbReference>
<comment type="catalytic activity">
    <reaction evidence="13 15 16">
        <text>NAD(+) + (deoxyribonucleotide)n-3'-hydroxyl + 5'-phospho-(deoxyribonucleotide)m = (deoxyribonucleotide)n+m + AMP + beta-nicotinamide D-nucleotide.</text>
        <dbReference type="EC" id="6.5.1.2"/>
    </reaction>
</comment>
<dbReference type="NCBIfam" id="TIGR00575">
    <property type="entry name" value="dnlj"/>
    <property type="match status" value="1"/>
</dbReference>
<dbReference type="SUPFAM" id="SSF50249">
    <property type="entry name" value="Nucleic acid-binding proteins"/>
    <property type="match status" value="1"/>
</dbReference>
<feature type="binding site" evidence="15">
    <location>
        <position position="439"/>
    </location>
    <ligand>
        <name>Zn(2+)</name>
        <dbReference type="ChEBI" id="CHEBI:29105"/>
    </ligand>
</feature>
<comment type="function">
    <text evidence="1 15">DNA ligase that catalyzes the formation of phosphodiester linkages between 5'-phosphoryl and 3'-hydroxyl groups in double-stranded DNA using NAD as a coenzyme and as the energy source for the reaction. It is essential for DNA replication and repair of damaged DNA.</text>
</comment>
<feature type="binding site" evidence="15">
    <location>
        <begin position="88"/>
        <end position="89"/>
    </location>
    <ligand>
        <name>NAD(+)</name>
        <dbReference type="ChEBI" id="CHEBI:57540"/>
    </ligand>
</feature>
<evidence type="ECO:0000256" key="10">
    <source>
        <dbReference type="ARBA" id="ARBA00023027"/>
    </source>
</evidence>
<comment type="cofactor">
    <cofactor evidence="15">
        <name>Mg(2+)</name>
        <dbReference type="ChEBI" id="CHEBI:18420"/>
    </cofactor>
    <cofactor evidence="15">
        <name>Mn(2+)</name>
        <dbReference type="ChEBI" id="CHEBI:29035"/>
    </cofactor>
</comment>
<organism evidence="18 19">
    <name type="scientific">Pollutimonas bauzanensis</name>
    <dbReference type="NCBI Taxonomy" id="658167"/>
    <lineage>
        <taxon>Bacteria</taxon>
        <taxon>Pseudomonadati</taxon>
        <taxon>Pseudomonadota</taxon>
        <taxon>Betaproteobacteria</taxon>
        <taxon>Burkholderiales</taxon>
        <taxon>Alcaligenaceae</taxon>
        <taxon>Pollutimonas</taxon>
    </lineage>
</organism>
<keyword evidence="9 15" id="KW-0460">Magnesium</keyword>
<dbReference type="Proteomes" id="UP000184226">
    <property type="component" value="Unassembled WGS sequence"/>
</dbReference>
<dbReference type="Pfam" id="PF01653">
    <property type="entry name" value="DNA_ligase_aden"/>
    <property type="match status" value="1"/>
</dbReference>
<dbReference type="GO" id="GO:0006260">
    <property type="term" value="P:DNA replication"/>
    <property type="evidence" value="ECO:0007669"/>
    <property type="project" value="UniProtKB-KW"/>
</dbReference>
<dbReference type="InterPro" id="IPR010994">
    <property type="entry name" value="RuvA_2-like"/>
</dbReference>
<feature type="binding site" evidence="15">
    <location>
        <position position="342"/>
    </location>
    <ligand>
        <name>NAD(+)</name>
        <dbReference type="ChEBI" id="CHEBI:57540"/>
    </ligand>
</feature>
<dbReference type="FunFam" id="1.10.150.20:FF:000006">
    <property type="entry name" value="DNA ligase"/>
    <property type="match status" value="1"/>
</dbReference>
<keyword evidence="6 15" id="KW-0479">Metal-binding</keyword>
<dbReference type="FunFam" id="3.30.470.30:FF:000001">
    <property type="entry name" value="DNA ligase"/>
    <property type="match status" value="1"/>
</dbReference>
<dbReference type="SMART" id="SM00292">
    <property type="entry name" value="BRCT"/>
    <property type="match status" value="1"/>
</dbReference>
<sequence>MSASGSKGTSVAQRLDSLRAEIARHNRLYYVQDAPVISDAEYDRLMKELMALEESHPDLITPESPTQRVGAGPLPAFKSVRHAVPMRSLGNAFNPEDVLAFDKRVGDTLRDAGMAAADGQVEYVAELKFDGLAVSLRYEQGRLAQAATRGDGQTGEDITGNIRTLRSVPLQLVGDFPEVLEVRGEVLMNRSDFDSLNQAQQRRREKIFVNPRNAAAGSLRQLDPRITATRPLRFFAYGWGEIRIRHDGQTEQFRQEAGQASMPRPTHAQMLDWFEQFGLPVNGVRKVVKGAEGLLAFYAETGGARAQLPFDIDGVVYKVNSLAAQEVLGYVARAPRFALAHKFPAQEETTTLVGIEVQVGRTGAITPVARLKPVFVGGVTVTNATLHNEDEIRRKDVRVGDTVIVRRAGDVIPEVVGPVLDLRPEGTSLFVTPRTCPVCGSAVERLEDEAISRCTGGLFCAAQRKQSIAHAAGRKALDIEGLGEKLVDQLVESGRVKSLADLFTLNALELASYQRMARKSAENLMAALEQARTPELGRLLYALGIRHVGETTARDLARHFGSVEAVMQADETELLKVNDVGPVVAGSIIRFFAEAHNREIIAALAAAGVHARAPAALAGGGQRLAGRTLVLTGTMPTWTRDDATRHILAAGGKVSASVSKKTAYVVAGEEAGSKLAKARELGVPVLDEDGLKALLGM</sequence>
<dbReference type="Gene3D" id="6.20.10.30">
    <property type="match status" value="1"/>
</dbReference>
<dbReference type="Pfam" id="PF03119">
    <property type="entry name" value="DNA_ligase_ZBD"/>
    <property type="match status" value="1"/>
</dbReference>
<reference evidence="18 19" key="1">
    <citation type="submission" date="2016-11" db="EMBL/GenBank/DDBJ databases">
        <authorList>
            <person name="Jaros S."/>
            <person name="Januszkiewicz K."/>
            <person name="Wedrychowicz H."/>
        </authorList>
    </citation>
    <scope>NUCLEOTIDE SEQUENCE [LARGE SCALE GENOMIC DNA]</scope>
    <source>
        <strain evidence="18 19">CGMCC 1.10190</strain>
    </source>
</reference>
<feature type="binding site" evidence="15">
    <location>
        <begin position="39"/>
        <end position="43"/>
    </location>
    <ligand>
        <name>NAD(+)</name>
        <dbReference type="ChEBI" id="CHEBI:57540"/>
    </ligand>
</feature>
<evidence type="ECO:0000313" key="19">
    <source>
        <dbReference type="Proteomes" id="UP000184226"/>
    </source>
</evidence>
<dbReference type="PROSITE" id="PS01055">
    <property type="entry name" value="DNA_LIGASE_N1"/>
    <property type="match status" value="1"/>
</dbReference>
<keyword evidence="10 15" id="KW-0520">NAD</keyword>
<dbReference type="Pfam" id="PF22745">
    <property type="entry name" value="Nlig-Ia"/>
    <property type="match status" value="1"/>
</dbReference>
<evidence type="ECO:0000256" key="6">
    <source>
        <dbReference type="ARBA" id="ARBA00022723"/>
    </source>
</evidence>
<dbReference type="Pfam" id="PF00533">
    <property type="entry name" value="BRCT"/>
    <property type="match status" value="1"/>
</dbReference>
<dbReference type="STRING" id="658167.SAMN04488135_111152"/>